<proteinExistence type="predicted"/>
<evidence type="ECO:0000313" key="2">
    <source>
        <dbReference type="EMBL" id="RST95009.1"/>
    </source>
</evidence>
<keyword evidence="1" id="KW-0472">Membrane</keyword>
<protein>
    <recommendedName>
        <fullName evidence="4">ABC transporter permease</fullName>
    </recommendedName>
</protein>
<reference evidence="2 3" key="1">
    <citation type="submission" date="2017-05" db="EMBL/GenBank/DDBJ databases">
        <title>Vagococcus spp. assemblies.</title>
        <authorList>
            <person name="Gulvik C.A."/>
        </authorList>
    </citation>
    <scope>NUCLEOTIDE SEQUENCE [LARGE SCALE GENOMIC DNA]</scope>
    <source>
        <strain evidence="2 3">NCFB 2777</strain>
    </source>
</reference>
<feature type="transmembrane region" description="Helical" evidence="1">
    <location>
        <begin position="214"/>
        <end position="238"/>
    </location>
</feature>
<evidence type="ECO:0008006" key="4">
    <source>
        <dbReference type="Google" id="ProtNLM"/>
    </source>
</evidence>
<name>A0A429ZMY5_9ENTE</name>
<dbReference type="OrthoDB" id="2177070at2"/>
<feature type="transmembrane region" description="Helical" evidence="1">
    <location>
        <begin position="258"/>
        <end position="279"/>
    </location>
</feature>
<comment type="caution">
    <text evidence="2">The sequence shown here is derived from an EMBL/GenBank/DDBJ whole genome shotgun (WGS) entry which is preliminary data.</text>
</comment>
<evidence type="ECO:0000313" key="3">
    <source>
        <dbReference type="Proteomes" id="UP000287239"/>
    </source>
</evidence>
<dbReference type="EMBL" id="NGJU01000012">
    <property type="protein sequence ID" value="RST95009.1"/>
    <property type="molecule type" value="Genomic_DNA"/>
</dbReference>
<keyword evidence="1" id="KW-0812">Transmembrane</keyword>
<feature type="transmembrane region" description="Helical" evidence="1">
    <location>
        <begin position="343"/>
        <end position="364"/>
    </location>
</feature>
<organism evidence="2 3">
    <name type="scientific">Vagococcus salmoninarum</name>
    <dbReference type="NCBI Taxonomy" id="2739"/>
    <lineage>
        <taxon>Bacteria</taxon>
        <taxon>Bacillati</taxon>
        <taxon>Bacillota</taxon>
        <taxon>Bacilli</taxon>
        <taxon>Lactobacillales</taxon>
        <taxon>Enterococcaceae</taxon>
        <taxon>Vagococcus</taxon>
    </lineage>
</organism>
<sequence length="373" mass="42252">MKNLIFNELRIFSRNYKVKLLVLVLITLGLVGAFAVDSLNIGNLEKAKKIEAQAVNGALKDISEKERLATPKSELANSLISLESLISKQQMALITENNQLYLAKEAEIIDLQLSLIGQNKSLDLQSFFPPSFQLAGDKVINQYLVKETIPKNFNLLNGVSYTMFFSSLLLTFWSIFLFILYADILTEDFEHDTLLKGLPYLFSQRLWAKIWLQFLFMLLALFLAISGAFLTMSLRYSVGDVSYPYSIYFNHNYHAIPFRLYLPLVFIIIACLTLFILLFSVCLNLLTKNSYVTLFIQFSTYFLATLWPLSNKYLVFSPIPYLNAQAILTGETAVTAGLPSIDLLTGLLILCAWIILLSLVIHFVTANRKVAKT</sequence>
<keyword evidence="1" id="KW-1133">Transmembrane helix</keyword>
<gene>
    <name evidence="2" type="ORF">CBF35_09070</name>
</gene>
<dbReference type="GeneID" id="98568522"/>
<evidence type="ECO:0000256" key="1">
    <source>
        <dbReference type="SAM" id="Phobius"/>
    </source>
</evidence>
<feature type="transmembrane region" description="Helical" evidence="1">
    <location>
        <begin position="161"/>
        <end position="182"/>
    </location>
</feature>
<dbReference type="Proteomes" id="UP000287239">
    <property type="component" value="Unassembled WGS sequence"/>
</dbReference>
<feature type="transmembrane region" description="Helical" evidence="1">
    <location>
        <begin position="291"/>
        <end position="310"/>
    </location>
</feature>
<accession>A0A429ZMY5</accession>
<dbReference type="RefSeq" id="WP_126780307.1">
    <property type="nucleotide sequence ID" value="NZ_NGJU01000012.1"/>
</dbReference>
<dbReference type="AlphaFoldDB" id="A0A429ZMY5"/>
<keyword evidence="3" id="KW-1185">Reference proteome</keyword>